<accession>A0A521B9G9</accession>
<dbReference type="AlphaFoldDB" id="A0A521B9G9"/>
<evidence type="ECO:0000256" key="1">
    <source>
        <dbReference type="ARBA" id="ARBA00001554"/>
    </source>
</evidence>
<dbReference type="Proteomes" id="UP000317593">
    <property type="component" value="Unassembled WGS sequence"/>
</dbReference>
<evidence type="ECO:0000256" key="2">
    <source>
        <dbReference type="ARBA" id="ARBA00006472"/>
    </source>
</evidence>
<dbReference type="PANTHER" id="PTHR12599:SF0">
    <property type="entry name" value="PTERIN-4-ALPHA-CARBINOLAMINE DEHYDRATASE"/>
    <property type="match status" value="1"/>
</dbReference>
<dbReference type="GO" id="GO:0006729">
    <property type="term" value="P:tetrahydrobiopterin biosynthetic process"/>
    <property type="evidence" value="ECO:0007669"/>
    <property type="project" value="InterPro"/>
</dbReference>
<gene>
    <name evidence="5" type="ORF">SAMN06265218_102328</name>
</gene>
<dbReference type="PANTHER" id="PTHR12599">
    <property type="entry name" value="PTERIN-4-ALPHA-CARBINOLAMINE DEHYDRATASE"/>
    <property type="match status" value="1"/>
</dbReference>
<evidence type="ECO:0000313" key="6">
    <source>
        <dbReference type="Proteomes" id="UP000317593"/>
    </source>
</evidence>
<protein>
    <recommendedName>
        <fullName evidence="4">Putative pterin-4-alpha-carbinolamine dehydratase</fullName>
        <shortName evidence="4">PHS</shortName>
        <ecNumber evidence="4">4.2.1.96</ecNumber>
    </recommendedName>
    <alternativeName>
        <fullName evidence="4">4-alpha-hydroxy-tetrahydropterin dehydratase</fullName>
    </alternativeName>
    <alternativeName>
        <fullName evidence="4">Pterin carbinolamine dehydratase</fullName>
        <shortName evidence="4">PCD</shortName>
    </alternativeName>
</protein>
<dbReference type="RefSeq" id="WP_142713198.1">
    <property type="nucleotide sequence ID" value="NZ_FXTH01000002.1"/>
</dbReference>
<dbReference type="Pfam" id="PF01329">
    <property type="entry name" value="Pterin_4a"/>
    <property type="match status" value="1"/>
</dbReference>
<dbReference type="OrthoDB" id="9794987at2"/>
<comment type="similarity">
    <text evidence="2 4">Belongs to the pterin-4-alpha-carbinolamine dehydratase family.</text>
</comment>
<dbReference type="NCBIfam" id="NF002017">
    <property type="entry name" value="PRK00823.1-2"/>
    <property type="match status" value="1"/>
</dbReference>
<evidence type="ECO:0000256" key="4">
    <source>
        <dbReference type="HAMAP-Rule" id="MF_00434"/>
    </source>
</evidence>
<dbReference type="Gene3D" id="3.30.1360.20">
    <property type="entry name" value="Transcriptional coactivator/pterin dehydratase"/>
    <property type="match status" value="1"/>
</dbReference>
<dbReference type="EC" id="4.2.1.96" evidence="4"/>
<keyword evidence="3 4" id="KW-0456">Lyase</keyword>
<keyword evidence="6" id="KW-1185">Reference proteome</keyword>
<evidence type="ECO:0000313" key="5">
    <source>
        <dbReference type="EMBL" id="SMO43738.1"/>
    </source>
</evidence>
<comment type="catalytic activity">
    <reaction evidence="1 4">
        <text>(4aS,6R)-4a-hydroxy-L-erythro-5,6,7,8-tetrahydrobiopterin = (6R)-L-erythro-6,7-dihydrobiopterin + H2O</text>
        <dbReference type="Rhea" id="RHEA:11920"/>
        <dbReference type="ChEBI" id="CHEBI:15377"/>
        <dbReference type="ChEBI" id="CHEBI:15642"/>
        <dbReference type="ChEBI" id="CHEBI:43120"/>
        <dbReference type="EC" id="4.2.1.96"/>
    </reaction>
</comment>
<evidence type="ECO:0000256" key="3">
    <source>
        <dbReference type="ARBA" id="ARBA00023239"/>
    </source>
</evidence>
<dbReference type="InterPro" id="IPR036428">
    <property type="entry name" value="PCD_sf"/>
</dbReference>
<proteinExistence type="inferred from homology"/>
<dbReference type="SUPFAM" id="SSF55248">
    <property type="entry name" value="PCD-like"/>
    <property type="match status" value="1"/>
</dbReference>
<reference evidence="5 6" key="1">
    <citation type="submission" date="2017-05" db="EMBL/GenBank/DDBJ databases">
        <authorList>
            <person name="Varghese N."/>
            <person name="Submissions S."/>
        </authorList>
    </citation>
    <scope>NUCLEOTIDE SEQUENCE [LARGE SCALE GENOMIC DNA]</scope>
    <source>
        <strain evidence="5 6">DSM 21194</strain>
    </source>
</reference>
<dbReference type="InterPro" id="IPR001533">
    <property type="entry name" value="Pterin_deHydtase"/>
</dbReference>
<sequence>MAEPLSTDEIDQQLNELPGWEYKDDKLTKEFSFDNFRDAMSFITRLSYEAEEQVHHPEIFNVYNTVEISLSTHDAGGKVTEKDIALAKTIESLHNN</sequence>
<organism evidence="5 6">
    <name type="scientific">Fodinibius sediminis</name>
    <dbReference type="NCBI Taxonomy" id="1214077"/>
    <lineage>
        <taxon>Bacteria</taxon>
        <taxon>Pseudomonadati</taxon>
        <taxon>Balneolota</taxon>
        <taxon>Balneolia</taxon>
        <taxon>Balneolales</taxon>
        <taxon>Balneolaceae</taxon>
        <taxon>Fodinibius</taxon>
    </lineage>
</organism>
<name>A0A521B9G9_9BACT</name>
<dbReference type="HAMAP" id="MF_00434">
    <property type="entry name" value="Pterin_4_alpha"/>
    <property type="match status" value="1"/>
</dbReference>
<dbReference type="EMBL" id="FXTH01000002">
    <property type="protein sequence ID" value="SMO43738.1"/>
    <property type="molecule type" value="Genomic_DNA"/>
</dbReference>
<dbReference type="GO" id="GO:0008124">
    <property type="term" value="F:4-alpha-hydroxytetrahydrobiopterin dehydratase activity"/>
    <property type="evidence" value="ECO:0007669"/>
    <property type="project" value="UniProtKB-UniRule"/>
</dbReference>